<dbReference type="Gene3D" id="1.10.10.60">
    <property type="entry name" value="Homeodomain-like"/>
    <property type="match status" value="1"/>
</dbReference>
<dbReference type="RefSeq" id="WP_033245945.1">
    <property type="nucleotide sequence ID" value="NZ_JBIRUQ010000002.1"/>
</dbReference>
<keyword evidence="3" id="KW-0804">Transcription</keyword>
<dbReference type="Pfam" id="PF12833">
    <property type="entry name" value="HTH_18"/>
    <property type="match status" value="1"/>
</dbReference>
<dbReference type="InterPro" id="IPR046532">
    <property type="entry name" value="DUF6597"/>
</dbReference>
<dbReference type="PROSITE" id="PS01124">
    <property type="entry name" value="HTH_ARAC_FAMILY_2"/>
    <property type="match status" value="1"/>
</dbReference>
<keyword evidence="6" id="KW-1185">Reference proteome</keyword>
<evidence type="ECO:0000256" key="3">
    <source>
        <dbReference type="ARBA" id="ARBA00023163"/>
    </source>
</evidence>
<protein>
    <submittedName>
        <fullName evidence="5">DUF6597 domain-containing transcriptional factor</fullName>
    </submittedName>
</protein>
<keyword evidence="1" id="KW-0805">Transcription regulation</keyword>
<proteinExistence type="predicted"/>
<dbReference type="EMBL" id="JBIRUQ010000002">
    <property type="protein sequence ID" value="MFI1460864.1"/>
    <property type="molecule type" value="Genomic_DNA"/>
</dbReference>
<evidence type="ECO:0000259" key="4">
    <source>
        <dbReference type="PROSITE" id="PS01124"/>
    </source>
</evidence>
<evidence type="ECO:0000256" key="2">
    <source>
        <dbReference type="ARBA" id="ARBA00023125"/>
    </source>
</evidence>
<reference evidence="5 6" key="1">
    <citation type="submission" date="2024-10" db="EMBL/GenBank/DDBJ databases">
        <title>The Natural Products Discovery Center: Release of the First 8490 Sequenced Strains for Exploring Actinobacteria Biosynthetic Diversity.</title>
        <authorList>
            <person name="Kalkreuter E."/>
            <person name="Kautsar S.A."/>
            <person name="Yang D."/>
            <person name="Bader C.D."/>
            <person name="Teijaro C.N."/>
            <person name="Fluegel L."/>
            <person name="Davis C.M."/>
            <person name="Simpson J.R."/>
            <person name="Lauterbach L."/>
            <person name="Steele A.D."/>
            <person name="Gui C."/>
            <person name="Meng S."/>
            <person name="Li G."/>
            <person name="Viehrig K."/>
            <person name="Ye F."/>
            <person name="Su P."/>
            <person name="Kiefer A.F."/>
            <person name="Nichols A."/>
            <person name="Cepeda A.J."/>
            <person name="Yan W."/>
            <person name="Fan B."/>
            <person name="Jiang Y."/>
            <person name="Adhikari A."/>
            <person name="Zheng C.-J."/>
            <person name="Schuster L."/>
            <person name="Cowan T.M."/>
            <person name="Smanski M.J."/>
            <person name="Chevrette M.G."/>
            <person name="De Carvalho L.P.S."/>
            <person name="Shen B."/>
        </authorList>
    </citation>
    <scope>NUCLEOTIDE SEQUENCE [LARGE SCALE GENOMIC DNA]</scope>
    <source>
        <strain evidence="5 6">NPDC020568</strain>
    </source>
</reference>
<keyword evidence="2" id="KW-0238">DNA-binding</keyword>
<comment type="caution">
    <text evidence="5">The sequence shown here is derived from an EMBL/GenBank/DDBJ whole genome shotgun (WGS) entry which is preliminary data.</text>
</comment>
<dbReference type="SMART" id="SM00342">
    <property type="entry name" value="HTH_ARAC"/>
    <property type="match status" value="1"/>
</dbReference>
<dbReference type="PANTHER" id="PTHR46796">
    <property type="entry name" value="HTH-TYPE TRANSCRIPTIONAL ACTIVATOR RHAS-RELATED"/>
    <property type="match status" value="1"/>
</dbReference>
<evidence type="ECO:0000313" key="6">
    <source>
        <dbReference type="Proteomes" id="UP001611263"/>
    </source>
</evidence>
<organism evidence="5 6">
    <name type="scientific">Nocardia carnea</name>
    <dbReference type="NCBI Taxonomy" id="37328"/>
    <lineage>
        <taxon>Bacteria</taxon>
        <taxon>Bacillati</taxon>
        <taxon>Actinomycetota</taxon>
        <taxon>Actinomycetes</taxon>
        <taxon>Mycobacteriales</taxon>
        <taxon>Nocardiaceae</taxon>
        <taxon>Nocardia</taxon>
    </lineage>
</organism>
<dbReference type="Proteomes" id="UP001611263">
    <property type="component" value="Unassembled WGS sequence"/>
</dbReference>
<gene>
    <name evidence="5" type="ORF">ACH4WX_09070</name>
</gene>
<evidence type="ECO:0000313" key="5">
    <source>
        <dbReference type="EMBL" id="MFI1460864.1"/>
    </source>
</evidence>
<dbReference type="InterPro" id="IPR050204">
    <property type="entry name" value="AraC_XylS_family_regulators"/>
</dbReference>
<feature type="domain" description="HTH araC/xylS-type" evidence="4">
    <location>
        <begin position="133"/>
        <end position="229"/>
    </location>
</feature>
<dbReference type="PANTHER" id="PTHR46796:SF15">
    <property type="entry name" value="BLL1074 PROTEIN"/>
    <property type="match status" value="1"/>
</dbReference>
<dbReference type="InterPro" id="IPR018060">
    <property type="entry name" value="HTH_AraC"/>
</dbReference>
<dbReference type="GeneID" id="93503994"/>
<evidence type="ECO:0000256" key="1">
    <source>
        <dbReference type="ARBA" id="ARBA00023015"/>
    </source>
</evidence>
<name>A0ABW7TMK6_9NOCA</name>
<accession>A0ABW7TMK6</accession>
<dbReference type="Pfam" id="PF20240">
    <property type="entry name" value="DUF6597"/>
    <property type="match status" value="1"/>
</dbReference>
<sequence length="235" mass="25226">MGAYREYRPPAGLEPAVVCVWESDALLDGTQRVIPDGCVDLVWLGRRLLVVGADTGPMTWAAVGERAGGLRLRPGVAGRVLGVPADQVRDRQLPLSDIWPAVAEWPDRPETADPAARLRLLTEAVLHRKAEPDPLVGAAVRRLGVPRARVAAVAADLGVSERQLNRRVTAAVGYGPKFLARVARLRRLVAADGESLAERAYAAGYAGQAHMTDEVRHLTGLTPVRFLEDATLTAA</sequence>